<evidence type="ECO:0000256" key="6">
    <source>
        <dbReference type="SAM" id="MobiDB-lite"/>
    </source>
</evidence>
<evidence type="ECO:0000256" key="2">
    <source>
        <dbReference type="ARBA" id="ARBA00022679"/>
    </source>
</evidence>
<organism evidence="9">
    <name type="scientific">Riboviria sp</name>
    <dbReference type="NCBI Taxonomy" id="2585031"/>
    <lineage>
        <taxon>Viruses</taxon>
        <taxon>Riboviria</taxon>
    </lineage>
</organism>
<dbReference type="EMBL" id="MW239266">
    <property type="protein sequence ID" value="UGO57233.1"/>
    <property type="molecule type" value="Genomic_RNA"/>
</dbReference>
<evidence type="ECO:0000256" key="5">
    <source>
        <dbReference type="ARBA" id="ARBA00032757"/>
    </source>
</evidence>
<dbReference type="Pfam" id="PF00680">
    <property type="entry name" value="RdRP_1"/>
    <property type="match status" value="1"/>
</dbReference>
<keyword evidence="4" id="KW-0693">Viral RNA replication</keyword>
<evidence type="ECO:0000259" key="8">
    <source>
        <dbReference type="Pfam" id="PF19222"/>
    </source>
</evidence>
<evidence type="ECO:0000259" key="7">
    <source>
        <dbReference type="Pfam" id="PF00680"/>
    </source>
</evidence>
<feature type="region of interest" description="Disordered" evidence="6">
    <location>
        <begin position="1378"/>
        <end position="1475"/>
    </location>
</feature>
<feature type="region of interest" description="Disordered" evidence="6">
    <location>
        <begin position="1090"/>
        <end position="1183"/>
    </location>
</feature>
<feature type="domain" description="Nodavirus methyltransferase" evidence="8">
    <location>
        <begin position="32"/>
        <end position="174"/>
    </location>
</feature>
<dbReference type="InterPro" id="IPR001205">
    <property type="entry name" value="RNA-dir_pol_C"/>
</dbReference>
<evidence type="ECO:0000256" key="3">
    <source>
        <dbReference type="ARBA" id="ARBA00022695"/>
    </source>
</evidence>
<dbReference type="InterPro" id="IPR043647">
    <property type="entry name" value="Noda_Vmethyltr_dom"/>
</dbReference>
<reference evidence="9" key="1">
    <citation type="submission" date="2020-11" db="EMBL/GenBank/DDBJ databases">
        <title>RNA virus dark matter in the feces of wild birds.</title>
        <authorList>
            <person name="Lu X."/>
            <person name="Yang X.S."/>
            <person name="Zhang W."/>
        </authorList>
    </citation>
    <scope>NUCLEOTIDE SEQUENCE</scope>
    <source>
        <strain evidence="9">Long-tailedtit163con25</strain>
    </source>
</reference>
<dbReference type="Pfam" id="PF19222">
    <property type="entry name" value="Noda_Vmethyltr"/>
    <property type="match status" value="1"/>
</dbReference>
<dbReference type="InterPro" id="IPR043502">
    <property type="entry name" value="DNA/RNA_pol_sf"/>
</dbReference>
<sequence length="1475" mass="163030">MHQPRPQLVGRYRLGKSDFTNQFRLPQANGSTPGHPHPHSAADRAAVLVAIRTMLTKLGCSWYAVSPSRRETQFANRWWREWFWARDTMLEQAQDELEEDDVLVMIDVDYHVDMNAWLQLGHPIVLYTVIPEKAARRGNDYAYRFEGNNLVYQADGGLHVTHPLWNYDLDDILIDAGDVSIRYEVARLRTSPDHYVVFLVPTVQLRNGYFPRFDTCRLQRRIIRGKTYAIVPDLTAPPKLSIALRGPHYYQAVSLLREQVLTVQRRVDTISLPKTGLVTDIATLLERQHWVEDCDTHIAATILCELLKRNLAPGPDGYLFQDMGTCAGQQTVAPLVEYPALFPGRSPDAEMATIAERINLHPKGKSIPPRKLGLYSKYVSEFGEQLIPPSHLHRGRPLLPHEVVISQEKPRQKIKHQAKFPWLTKAARRLVVRAFQKVETYPKPKAPRNISTVPYAHLVELSTYTLAMKRHLKTFPQFGPGKTPDELTAQVCSLKGRLMARDFSTYDGTITRFLNEAVLSWVLRWVHPDHSKEVTKLLSAEWVAKGKTRHEIPYYINDTRVTGSPTTADHNTLINWFVSYVIRREEGQTPEAAFNAPGIYYGDDSIEEWITPSVQERVTQDLGLRAKPELIEEGRPIPFLGRYFRAGTSIADPMRTLAKLHLSGSPAERAQAAINKAGGYAVTDAKTPVIGVWAKKLLDEGAEREMSVDLNEATGEEVYKLLNGAWPQEKTQAREMFIELTPYDLATILAFEDQLRNTDLLDTESLPWVLPNTPWPERSDTTVNGNHVIEGPDLSRYEQNSCFYEALVQAPINHPVLSTCKTGGALRYRLQRQGVDVPVLGDMVEEPQVLAAAQALGLQITVESEALREPLVYGAGTPVTLHWDREAQHYTLAANDVIRARRAYYQAFGTSKHSKLPAKMALLTKLLPKQPALEISPAPGYMAQRWPNPEKVTLAHYTGPGALPLNPKVQEQYEGRIINFQEPAELPMVRGTWFSDAANAGIAREEIQAEAHAPLLRAIHARWMESPSQRLVIKAFMDGPLPSLPHLQDVAKGPNKRNVEVYLIFEKGVKTSRAAERYAELQRDYVSKAPINADKTQETNKAKPRGGGAPTKSTASATPEKKAEAQKAKPGKRSEQAGGGQRPHSGTSGDVIIGGLEGESVANPVQPGGSEGCRPDEACPDNGLLRSVPVQELQARVDIDDVHPLHGGPGNVLGSGDERSCSSHIPGTLGQLRSEDQSDLSQSEPRNPDVAARPDEVVPDARVGKLGRARNPLRGRVPRLHPGLDRDVVAGLLMAAWDSRAEQPEQTYANALSVIYGAEYSPRALRGATGKANRWGSGGLAVSLNLLDQARVRQFGPIEASSGCTGCYCGCDRGRVCPSGNRRPDGRNHGTERGKRGHATPSNGANPGVRGGGGQPARSHRPNAGGDGPVEPRPSGLPKQGQRHSHGPTANSADGPRRSRRRPGKRLGVASSEKG</sequence>
<comment type="similarity">
    <text evidence="1">Belongs to the nodaviridae RNA polymerase family.</text>
</comment>
<feature type="compositionally biased region" description="Basic and acidic residues" evidence="6">
    <location>
        <begin position="1382"/>
        <end position="1394"/>
    </location>
</feature>
<dbReference type="GO" id="GO:0003723">
    <property type="term" value="F:RNA binding"/>
    <property type="evidence" value="ECO:0007669"/>
    <property type="project" value="InterPro"/>
</dbReference>
<evidence type="ECO:0000256" key="4">
    <source>
        <dbReference type="ARBA" id="ARBA00022953"/>
    </source>
</evidence>
<proteinExistence type="inferred from homology"/>
<protein>
    <recommendedName>
        <fullName evidence="5">RNA replicase</fullName>
    </recommendedName>
</protein>
<dbReference type="SUPFAM" id="SSF56672">
    <property type="entry name" value="DNA/RNA polymerases"/>
    <property type="match status" value="1"/>
</dbReference>
<evidence type="ECO:0000256" key="1">
    <source>
        <dbReference type="ARBA" id="ARBA00007751"/>
    </source>
</evidence>
<feature type="compositionally biased region" description="Basic and acidic residues" evidence="6">
    <location>
        <begin position="1119"/>
        <end position="1135"/>
    </location>
</feature>
<dbReference type="GO" id="GO:0006351">
    <property type="term" value="P:DNA-templated transcription"/>
    <property type="evidence" value="ECO:0007669"/>
    <property type="project" value="InterPro"/>
</dbReference>
<dbReference type="CDD" id="cd23173">
    <property type="entry name" value="ps-ssRNAv_Nodaviridae_RdRp"/>
    <property type="match status" value="1"/>
</dbReference>
<feature type="region of interest" description="Disordered" evidence="6">
    <location>
        <begin position="1199"/>
        <end position="1253"/>
    </location>
</feature>
<feature type="domain" description="RNA-directed RNA polymerase C-terminal" evidence="7">
    <location>
        <begin position="448"/>
        <end position="652"/>
    </location>
</feature>
<evidence type="ECO:0000313" key="9">
    <source>
        <dbReference type="EMBL" id="UGO57233.1"/>
    </source>
</evidence>
<name>A0A8K1WQE5_9VIRU</name>
<dbReference type="GO" id="GO:0003968">
    <property type="term" value="F:RNA-directed RNA polymerase activity"/>
    <property type="evidence" value="ECO:0007669"/>
    <property type="project" value="InterPro"/>
</dbReference>
<keyword evidence="2" id="KW-0808">Transferase</keyword>
<accession>A0A8K1WQE5</accession>
<keyword evidence="3" id="KW-0548">Nucleotidyltransferase</keyword>